<dbReference type="AlphaFoldDB" id="W7XKB9"/>
<evidence type="ECO:0000313" key="2">
    <source>
        <dbReference type="Proteomes" id="UP000009168"/>
    </source>
</evidence>
<sequence length="216" mass="26265">MPQKLKYFYQKKSFYKNLQNFFIQLLNSIYFCNQIGNQLTILIQIIQYTFDQKNFKQLINKQFTDLIKQKQNKFIQYNCNQQSFISVKMLVDKQIHTLFIHLFICHINFQQQKREQRINKANTLKYLLKISIKLLKLIIKILIRFGLAWLGFFYAKSKSFILKFNSIKIKKKQTNKQRNNQKRNKQIECFHICQLALKQQIKKQIKQINQLINEQT</sequence>
<proteinExistence type="predicted"/>
<dbReference type="EMBL" id="GG662845">
    <property type="protein sequence ID" value="EWS76381.1"/>
    <property type="molecule type" value="Genomic_DNA"/>
</dbReference>
<protein>
    <submittedName>
        <fullName evidence="1">Uncharacterized protein</fullName>
    </submittedName>
</protein>
<dbReference type="Proteomes" id="UP000009168">
    <property type="component" value="Unassembled WGS sequence"/>
</dbReference>
<organism evidence="1 2">
    <name type="scientific">Tetrahymena thermophila (strain SB210)</name>
    <dbReference type="NCBI Taxonomy" id="312017"/>
    <lineage>
        <taxon>Eukaryota</taxon>
        <taxon>Sar</taxon>
        <taxon>Alveolata</taxon>
        <taxon>Ciliophora</taxon>
        <taxon>Intramacronucleata</taxon>
        <taxon>Oligohymenophorea</taxon>
        <taxon>Hymenostomatida</taxon>
        <taxon>Tetrahymenina</taxon>
        <taxon>Tetrahymenidae</taxon>
        <taxon>Tetrahymena</taxon>
    </lineage>
</organism>
<accession>W7XKB9</accession>
<dbReference type="RefSeq" id="XP_012651165.1">
    <property type="nucleotide sequence ID" value="XM_012795711.1"/>
</dbReference>
<evidence type="ECO:0000313" key="1">
    <source>
        <dbReference type="EMBL" id="EWS76381.1"/>
    </source>
</evidence>
<gene>
    <name evidence="1" type="ORF">TTHERM_000016369</name>
</gene>
<keyword evidence="2" id="KW-1185">Reference proteome</keyword>
<reference evidence="2" key="1">
    <citation type="journal article" date="2006" name="PLoS Biol.">
        <title>Macronuclear genome sequence of the ciliate Tetrahymena thermophila, a model eukaryote.</title>
        <authorList>
            <person name="Eisen J.A."/>
            <person name="Coyne R.S."/>
            <person name="Wu M."/>
            <person name="Wu D."/>
            <person name="Thiagarajan M."/>
            <person name="Wortman J.R."/>
            <person name="Badger J.H."/>
            <person name="Ren Q."/>
            <person name="Amedeo P."/>
            <person name="Jones K.M."/>
            <person name="Tallon L.J."/>
            <person name="Delcher A.L."/>
            <person name="Salzberg S.L."/>
            <person name="Silva J.C."/>
            <person name="Haas B.J."/>
            <person name="Majoros W.H."/>
            <person name="Farzad M."/>
            <person name="Carlton J.M."/>
            <person name="Smith R.K. Jr."/>
            <person name="Garg J."/>
            <person name="Pearlman R.E."/>
            <person name="Karrer K.M."/>
            <person name="Sun L."/>
            <person name="Manning G."/>
            <person name="Elde N.C."/>
            <person name="Turkewitz A.P."/>
            <person name="Asai D.J."/>
            <person name="Wilkes D.E."/>
            <person name="Wang Y."/>
            <person name="Cai H."/>
            <person name="Collins K."/>
            <person name="Stewart B.A."/>
            <person name="Lee S.R."/>
            <person name="Wilamowska K."/>
            <person name="Weinberg Z."/>
            <person name="Ruzzo W.L."/>
            <person name="Wloga D."/>
            <person name="Gaertig J."/>
            <person name="Frankel J."/>
            <person name="Tsao C.-C."/>
            <person name="Gorovsky M.A."/>
            <person name="Keeling P.J."/>
            <person name="Waller R.F."/>
            <person name="Patron N.J."/>
            <person name="Cherry J.M."/>
            <person name="Stover N.A."/>
            <person name="Krieger C.J."/>
            <person name="del Toro C."/>
            <person name="Ryder H.F."/>
            <person name="Williamson S.C."/>
            <person name="Barbeau R.A."/>
            <person name="Hamilton E.P."/>
            <person name="Orias E."/>
        </authorList>
    </citation>
    <scope>NUCLEOTIDE SEQUENCE [LARGE SCALE GENOMIC DNA]</scope>
    <source>
        <strain evidence="2">SB210</strain>
    </source>
</reference>
<dbReference type="GeneID" id="24436846"/>
<dbReference type="InParanoid" id="W7XKB9"/>
<name>W7XKB9_TETTS</name>
<dbReference type="KEGG" id="tet:TTHERM_000016369"/>